<dbReference type="Gene3D" id="3.40.50.300">
    <property type="entry name" value="P-loop containing nucleotide triphosphate hydrolases"/>
    <property type="match status" value="1"/>
</dbReference>
<gene>
    <name evidence="1" type="ORF">GC097_00600</name>
</gene>
<accession>A0ABX1ZEL0</accession>
<dbReference type="Pfam" id="PF13238">
    <property type="entry name" value="AAA_18"/>
    <property type="match status" value="1"/>
</dbReference>
<dbReference type="PANTHER" id="PTHR37816:SF2">
    <property type="entry name" value="DNA TOPOLOGY MODULATION PROTEIN FLAR-RELATED PROTEIN"/>
    <property type="match status" value="1"/>
</dbReference>
<dbReference type="InterPro" id="IPR027417">
    <property type="entry name" value="P-loop_NTPase"/>
</dbReference>
<comment type="caution">
    <text evidence="1">The sequence shown here is derived from an EMBL/GenBank/DDBJ whole genome shotgun (WGS) entry which is preliminary data.</text>
</comment>
<evidence type="ECO:0000313" key="2">
    <source>
        <dbReference type="Proteomes" id="UP000618579"/>
    </source>
</evidence>
<organism evidence="1 2">
    <name type="scientific">Paenibacillus planticolens</name>
    <dbReference type="NCBI Taxonomy" id="2654976"/>
    <lineage>
        <taxon>Bacteria</taxon>
        <taxon>Bacillati</taxon>
        <taxon>Bacillota</taxon>
        <taxon>Bacilli</taxon>
        <taxon>Bacillales</taxon>
        <taxon>Paenibacillaceae</taxon>
        <taxon>Paenibacillus</taxon>
    </lineage>
</organism>
<name>A0ABX1ZEL0_9BACL</name>
<dbReference type="SUPFAM" id="SSF52540">
    <property type="entry name" value="P-loop containing nucleoside triphosphate hydrolases"/>
    <property type="match status" value="1"/>
</dbReference>
<evidence type="ECO:0000313" key="1">
    <source>
        <dbReference type="EMBL" id="NOU98526.1"/>
    </source>
</evidence>
<dbReference type="PANTHER" id="PTHR37816">
    <property type="entry name" value="YALI0E33011P"/>
    <property type="match status" value="1"/>
</dbReference>
<dbReference type="RefSeq" id="WP_171681755.1">
    <property type="nucleotide sequence ID" value="NZ_WHNZ01000007.1"/>
</dbReference>
<dbReference type="InterPro" id="IPR052922">
    <property type="entry name" value="Cytidylate_Kinase-2"/>
</dbReference>
<sequence>MNKVIPNKIHIIGSVGSGKTTLARNLSRKYSVPYYELDNVVWIRHGSEDIRRSDEERDKYLDNIIRSDRWIVEGAHSHVWVFKSFQNANLIIFLDTPYVLRIFRITKRYFLQKLGIEKANYKPTFKIFMKMFEWNARFEKQSKPMILNLLNQDNIKSIILKDNRMIDQYFK</sequence>
<keyword evidence="2" id="KW-1185">Reference proteome</keyword>
<proteinExistence type="predicted"/>
<dbReference type="EMBL" id="WHNZ01000007">
    <property type="protein sequence ID" value="NOU98526.1"/>
    <property type="molecule type" value="Genomic_DNA"/>
</dbReference>
<dbReference type="Proteomes" id="UP000618579">
    <property type="component" value="Unassembled WGS sequence"/>
</dbReference>
<reference evidence="1 2" key="1">
    <citation type="submission" date="2019-10" db="EMBL/GenBank/DDBJ databases">
        <title>Description of Paenibacillus pedi sp. nov.</title>
        <authorList>
            <person name="Carlier A."/>
            <person name="Qi S."/>
        </authorList>
    </citation>
    <scope>NUCLEOTIDE SEQUENCE [LARGE SCALE GENOMIC DNA]</scope>
    <source>
        <strain evidence="1 2">LMG 31457</strain>
    </source>
</reference>
<protein>
    <submittedName>
        <fullName evidence="1">AAA family ATPase</fullName>
    </submittedName>
</protein>